<sequence length="54" mass="6514">MQHKSYPSTENNRTKEKNQEIRYSGSRERKQNEHSTNSINLIQQIGRLVYYQET</sequence>
<keyword evidence="3" id="KW-1185">Reference proteome</keyword>
<feature type="region of interest" description="Disordered" evidence="1">
    <location>
        <begin position="1"/>
        <end position="39"/>
    </location>
</feature>
<evidence type="ECO:0000313" key="2">
    <source>
        <dbReference type="EMBL" id="GMH13196.1"/>
    </source>
</evidence>
<dbReference type="Proteomes" id="UP001279734">
    <property type="component" value="Unassembled WGS sequence"/>
</dbReference>
<evidence type="ECO:0000313" key="3">
    <source>
        <dbReference type="Proteomes" id="UP001279734"/>
    </source>
</evidence>
<proteinExistence type="predicted"/>
<dbReference type="EMBL" id="BSYO01000012">
    <property type="protein sequence ID" value="GMH13196.1"/>
    <property type="molecule type" value="Genomic_DNA"/>
</dbReference>
<comment type="caution">
    <text evidence="2">The sequence shown here is derived from an EMBL/GenBank/DDBJ whole genome shotgun (WGS) entry which is preliminary data.</text>
</comment>
<evidence type="ECO:0000256" key="1">
    <source>
        <dbReference type="SAM" id="MobiDB-lite"/>
    </source>
</evidence>
<reference evidence="2" key="1">
    <citation type="submission" date="2023-05" db="EMBL/GenBank/DDBJ databases">
        <title>Nepenthes gracilis genome sequencing.</title>
        <authorList>
            <person name="Fukushima K."/>
        </authorList>
    </citation>
    <scope>NUCLEOTIDE SEQUENCE</scope>
    <source>
        <strain evidence="2">SING2019-196</strain>
    </source>
</reference>
<accession>A0AAD3SMX9</accession>
<name>A0AAD3SMX9_NEPGR</name>
<feature type="compositionally biased region" description="Basic and acidic residues" evidence="1">
    <location>
        <begin position="12"/>
        <end position="33"/>
    </location>
</feature>
<protein>
    <submittedName>
        <fullName evidence="2">Uncharacterized protein</fullName>
    </submittedName>
</protein>
<gene>
    <name evidence="2" type="ORF">Nepgr_015037</name>
</gene>
<organism evidence="2 3">
    <name type="scientific">Nepenthes gracilis</name>
    <name type="common">Slender pitcher plant</name>
    <dbReference type="NCBI Taxonomy" id="150966"/>
    <lineage>
        <taxon>Eukaryota</taxon>
        <taxon>Viridiplantae</taxon>
        <taxon>Streptophyta</taxon>
        <taxon>Embryophyta</taxon>
        <taxon>Tracheophyta</taxon>
        <taxon>Spermatophyta</taxon>
        <taxon>Magnoliopsida</taxon>
        <taxon>eudicotyledons</taxon>
        <taxon>Gunneridae</taxon>
        <taxon>Pentapetalae</taxon>
        <taxon>Caryophyllales</taxon>
        <taxon>Nepenthaceae</taxon>
        <taxon>Nepenthes</taxon>
    </lineage>
</organism>
<feature type="compositionally biased region" description="Polar residues" evidence="1">
    <location>
        <begin position="1"/>
        <end position="11"/>
    </location>
</feature>
<dbReference type="AlphaFoldDB" id="A0AAD3SMX9"/>